<dbReference type="Pfam" id="PF13302">
    <property type="entry name" value="Acetyltransf_3"/>
    <property type="match status" value="1"/>
</dbReference>
<organism evidence="2 3">
    <name type="scientific">Flammeovirga yaeyamensis</name>
    <dbReference type="NCBI Taxonomy" id="367791"/>
    <lineage>
        <taxon>Bacteria</taxon>
        <taxon>Pseudomonadati</taxon>
        <taxon>Bacteroidota</taxon>
        <taxon>Cytophagia</taxon>
        <taxon>Cytophagales</taxon>
        <taxon>Flammeovirgaceae</taxon>
        <taxon>Flammeovirga</taxon>
    </lineage>
</organism>
<dbReference type="Gene3D" id="3.40.630.30">
    <property type="match status" value="1"/>
</dbReference>
<dbReference type="KEGG" id="fya:KMW28_10400"/>
<dbReference type="Proteomes" id="UP000678679">
    <property type="component" value="Chromosome 1"/>
</dbReference>
<evidence type="ECO:0000313" key="2">
    <source>
        <dbReference type="EMBL" id="QWG00066.1"/>
    </source>
</evidence>
<dbReference type="AlphaFoldDB" id="A0AAX1MY57"/>
<keyword evidence="3" id="KW-1185">Reference proteome</keyword>
<accession>A0AAX1MY57</accession>
<dbReference type="RefSeq" id="WP_205958148.1">
    <property type="nucleotide sequence ID" value="NZ_CP076132.1"/>
</dbReference>
<protein>
    <submittedName>
        <fullName evidence="2">GNAT family N-acetyltransferase</fullName>
    </submittedName>
</protein>
<dbReference type="SUPFAM" id="SSF55729">
    <property type="entry name" value="Acyl-CoA N-acyltransferases (Nat)"/>
    <property type="match status" value="1"/>
</dbReference>
<proteinExistence type="predicted"/>
<feature type="domain" description="N-acetyltransferase" evidence="1">
    <location>
        <begin position="8"/>
        <end position="171"/>
    </location>
</feature>
<dbReference type="GO" id="GO:0016747">
    <property type="term" value="F:acyltransferase activity, transferring groups other than amino-acyl groups"/>
    <property type="evidence" value="ECO:0007669"/>
    <property type="project" value="InterPro"/>
</dbReference>
<name>A0AAX1MY57_9BACT</name>
<sequence length="175" mass="20562">MEISTQRLFIRPLSIKDAEQLFDYRSNKIANQYQSWIPDTIEDTHHFIRKLTPTFNLPNTWFQLAIIEQNSEIVIGDLGIHFIDNNQIEIGYTLSCDYQGKGYATEAVKSIIDVLFHKLKKHRISASLDPNNSASIKLLERLGFRKEAHHIDSYFHNDKWVDDVIYALLKREWKK</sequence>
<dbReference type="PROSITE" id="PS51186">
    <property type="entry name" value="GNAT"/>
    <property type="match status" value="1"/>
</dbReference>
<dbReference type="EMBL" id="CP076132">
    <property type="protein sequence ID" value="QWG00066.1"/>
    <property type="molecule type" value="Genomic_DNA"/>
</dbReference>
<dbReference type="InterPro" id="IPR051531">
    <property type="entry name" value="N-acetyltransferase"/>
</dbReference>
<evidence type="ECO:0000259" key="1">
    <source>
        <dbReference type="PROSITE" id="PS51186"/>
    </source>
</evidence>
<dbReference type="InterPro" id="IPR000182">
    <property type="entry name" value="GNAT_dom"/>
</dbReference>
<reference evidence="2 3" key="1">
    <citation type="submission" date="2021-05" db="EMBL/GenBank/DDBJ databases">
        <title>Comparative genomic studies on the polysaccharide-degrading batcterial strains of the Flammeovirga genus.</title>
        <authorList>
            <person name="Zewei F."/>
            <person name="Zheng Z."/>
            <person name="Yu L."/>
            <person name="Ruyue G."/>
            <person name="Yanhong M."/>
            <person name="Yuanyuan C."/>
            <person name="Jingyan G."/>
            <person name="Wenjun H."/>
        </authorList>
    </citation>
    <scope>NUCLEOTIDE SEQUENCE [LARGE SCALE GENOMIC DNA]</scope>
    <source>
        <strain evidence="2 3">NBRC:100898</strain>
    </source>
</reference>
<evidence type="ECO:0000313" key="3">
    <source>
        <dbReference type="Proteomes" id="UP000678679"/>
    </source>
</evidence>
<dbReference type="PANTHER" id="PTHR43792:SF1">
    <property type="entry name" value="N-ACETYLTRANSFERASE DOMAIN-CONTAINING PROTEIN"/>
    <property type="match status" value="1"/>
</dbReference>
<dbReference type="PANTHER" id="PTHR43792">
    <property type="entry name" value="GNAT FAMILY, PUTATIVE (AFU_ORTHOLOGUE AFUA_3G00765)-RELATED-RELATED"/>
    <property type="match status" value="1"/>
</dbReference>
<dbReference type="InterPro" id="IPR016181">
    <property type="entry name" value="Acyl_CoA_acyltransferase"/>
</dbReference>
<gene>
    <name evidence="2" type="ORF">KMW28_10400</name>
</gene>